<dbReference type="Gene3D" id="3.40.980.10">
    <property type="entry name" value="MoaB/Mog-like domain"/>
    <property type="match status" value="1"/>
</dbReference>
<evidence type="ECO:0000313" key="4">
    <source>
        <dbReference type="EMBL" id="VAW02629.1"/>
    </source>
</evidence>
<dbReference type="PANTHER" id="PTHR43764">
    <property type="entry name" value="MOLYBDENUM COFACTOR BIOSYNTHESIS"/>
    <property type="match status" value="1"/>
</dbReference>
<evidence type="ECO:0000256" key="1">
    <source>
        <dbReference type="ARBA" id="ARBA00005046"/>
    </source>
</evidence>
<feature type="domain" description="MoaB/Mog" evidence="3">
    <location>
        <begin position="3"/>
        <end position="132"/>
    </location>
</feature>
<dbReference type="EMBL" id="UOEE01000343">
    <property type="protein sequence ID" value="VAW02629.1"/>
    <property type="molecule type" value="Genomic_DNA"/>
</dbReference>
<dbReference type="PROSITE" id="PS01078">
    <property type="entry name" value="MOCF_BIOSYNTHESIS_1"/>
    <property type="match status" value="1"/>
</dbReference>
<dbReference type="InterPro" id="IPR008284">
    <property type="entry name" value="MoCF_biosynth_CS"/>
</dbReference>
<proteinExistence type="predicted"/>
<reference evidence="4" key="1">
    <citation type="submission" date="2018-06" db="EMBL/GenBank/DDBJ databases">
        <authorList>
            <person name="Zhirakovskaya E."/>
        </authorList>
    </citation>
    <scope>NUCLEOTIDE SEQUENCE</scope>
</reference>
<dbReference type="InterPro" id="IPR001453">
    <property type="entry name" value="MoaB/Mog_dom"/>
</dbReference>
<sequence length="143" mass="14921">YSDRSGPALSAALQGLGARIAVSEILPDDQDLLQAKLCELCDAGEVNLLMTTGGTGLTARDITPEAISAVIEKPAPGIGEVLRSASARHISTAWLSRSLAGVRTGTLIISLPGSPKAIDECMQILRPIIGHAVRLANDAKQNR</sequence>
<accession>A0A3B0SPX9</accession>
<gene>
    <name evidence="4" type="ORF">MNBD_ALPHA06-1963</name>
</gene>
<comment type="pathway">
    <text evidence="1">Cofactor biosynthesis; molybdopterin biosynthesis.</text>
</comment>
<protein>
    <recommendedName>
        <fullName evidence="3">MoaB/Mog domain-containing protein</fullName>
    </recommendedName>
</protein>
<organism evidence="4">
    <name type="scientific">hydrothermal vent metagenome</name>
    <dbReference type="NCBI Taxonomy" id="652676"/>
    <lineage>
        <taxon>unclassified sequences</taxon>
        <taxon>metagenomes</taxon>
        <taxon>ecological metagenomes</taxon>
    </lineage>
</organism>
<dbReference type="AlphaFoldDB" id="A0A3B0SPX9"/>
<dbReference type="CDD" id="cd00886">
    <property type="entry name" value="MogA_MoaB"/>
    <property type="match status" value="1"/>
</dbReference>
<evidence type="ECO:0000256" key="2">
    <source>
        <dbReference type="ARBA" id="ARBA00023150"/>
    </source>
</evidence>
<name>A0A3B0SPX9_9ZZZZ</name>
<dbReference type="NCBIfam" id="TIGR00177">
    <property type="entry name" value="molyb_syn"/>
    <property type="match status" value="1"/>
</dbReference>
<dbReference type="InterPro" id="IPR036425">
    <property type="entry name" value="MoaB/Mog-like_dom_sf"/>
</dbReference>
<dbReference type="SMART" id="SM00852">
    <property type="entry name" value="MoCF_biosynth"/>
    <property type="match status" value="1"/>
</dbReference>
<feature type="non-terminal residue" evidence="4">
    <location>
        <position position="1"/>
    </location>
</feature>
<dbReference type="SUPFAM" id="SSF53218">
    <property type="entry name" value="Molybdenum cofactor biosynthesis proteins"/>
    <property type="match status" value="1"/>
</dbReference>
<dbReference type="InterPro" id="IPR051920">
    <property type="entry name" value="MPT_Adenylyltrnsfr/MoaC-Rel"/>
</dbReference>
<dbReference type="Pfam" id="PF00994">
    <property type="entry name" value="MoCF_biosynth"/>
    <property type="match status" value="1"/>
</dbReference>
<keyword evidence="2" id="KW-0501">Molybdenum cofactor biosynthesis</keyword>
<dbReference type="GO" id="GO:0006777">
    <property type="term" value="P:Mo-molybdopterin cofactor biosynthetic process"/>
    <property type="evidence" value="ECO:0007669"/>
    <property type="project" value="UniProtKB-KW"/>
</dbReference>
<evidence type="ECO:0000259" key="3">
    <source>
        <dbReference type="SMART" id="SM00852"/>
    </source>
</evidence>
<dbReference type="PANTHER" id="PTHR43764:SF1">
    <property type="entry name" value="MOLYBDOPTERIN MOLYBDOTRANSFERASE"/>
    <property type="match status" value="1"/>
</dbReference>